<dbReference type="InterPro" id="IPR015424">
    <property type="entry name" value="PyrdxlP-dep_Trfase"/>
</dbReference>
<proteinExistence type="predicted"/>
<organism evidence="4 5">
    <name type="scientific">Roseburia yibonii</name>
    <dbReference type="NCBI Taxonomy" id="2763063"/>
    <lineage>
        <taxon>Bacteria</taxon>
        <taxon>Bacillati</taxon>
        <taxon>Bacillota</taxon>
        <taxon>Clostridia</taxon>
        <taxon>Lachnospirales</taxon>
        <taxon>Lachnospiraceae</taxon>
        <taxon>Roseburia</taxon>
    </lineage>
</organism>
<dbReference type="Pfam" id="PF00155">
    <property type="entry name" value="Aminotran_1_2"/>
    <property type="match status" value="1"/>
</dbReference>
<protein>
    <submittedName>
        <fullName evidence="4">Aminotransferase class I/II-fold pyridoxal phosphate-dependent enzyme</fullName>
    </submittedName>
</protein>
<evidence type="ECO:0000259" key="3">
    <source>
        <dbReference type="Pfam" id="PF00155"/>
    </source>
</evidence>
<sequence>MKHGGDIYRNPVKLDFSVNINPLGIPERVREALTQAVSECMHYPDMEAEALLQAIGRMTGVSTEHIVCGNGASELFVALMHALKPEKILIPVPSFLGYEKAAAASGAEVRYYHMSEENGFSPDDAIFRELADGVDLLFLANPNNPTGSRVNPELLEKIIAFCRDNGITVVLDECFIEFTDGWEVRTFFKRTGEFENLIVVRAFTKIFAIPGVRLGYLVCENKAVKERIKDQLPEWNLSVFAQRAGAAAVGEEDYRRKTVTFLKEERSYLVTQLEKLGIRVFPGEANFLLLYSELPLYEELLKQGILIRDCSNFRGLKTGYYRIAVKTRGENDRLLRALAGICADKKEREGA</sequence>
<evidence type="ECO:0000313" key="5">
    <source>
        <dbReference type="Proteomes" id="UP000621540"/>
    </source>
</evidence>
<dbReference type="EMBL" id="JACOQH010000010">
    <property type="protein sequence ID" value="MBC5754762.1"/>
    <property type="molecule type" value="Genomic_DNA"/>
</dbReference>
<accession>A0ABR7ID15</accession>
<dbReference type="Proteomes" id="UP000621540">
    <property type="component" value="Unassembled WGS sequence"/>
</dbReference>
<keyword evidence="5" id="KW-1185">Reference proteome</keyword>
<comment type="caution">
    <text evidence="4">The sequence shown here is derived from an EMBL/GenBank/DDBJ whole genome shotgun (WGS) entry which is preliminary data.</text>
</comment>
<reference evidence="4 5" key="1">
    <citation type="submission" date="2020-08" db="EMBL/GenBank/DDBJ databases">
        <title>Genome public.</title>
        <authorList>
            <person name="Liu C."/>
            <person name="Sun Q."/>
        </authorList>
    </citation>
    <scope>NUCLEOTIDE SEQUENCE [LARGE SCALE GENOMIC DNA]</scope>
    <source>
        <strain evidence="4 5">BX0805</strain>
    </source>
</reference>
<comment type="cofactor">
    <cofactor evidence="1">
        <name>pyridoxal 5'-phosphate</name>
        <dbReference type="ChEBI" id="CHEBI:597326"/>
    </cofactor>
</comment>
<dbReference type="Gene3D" id="3.40.640.10">
    <property type="entry name" value="Type I PLP-dependent aspartate aminotransferase-like (Major domain)"/>
    <property type="match status" value="1"/>
</dbReference>
<dbReference type="InterPro" id="IPR015422">
    <property type="entry name" value="PyrdxlP-dep_Trfase_small"/>
</dbReference>
<gene>
    <name evidence="4" type="ORF">H8Z76_12220</name>
</gene>
<feature type="domain" description="Aminotransferase class I/classII large" evidence="3">
    <location>
        <begin position="13"/>
        <end position="338"/>
    </location>
</feature>
<dbReference type="PANTHER" id="PTHR42885:SF1">
    <property type="entry name" value="THREONINE-PHOSPHATE DECARBOXYLASE"/>
    <property type="match status" value="1"/>
</dbReference>
<dbReference type="PANTHER" id="PTHR42885">
    <property type="entry name" value="HISTIDINOL-PHOSPHATE AMINOTRANSFERASE-RELATED"/>
    <property type="match status" value="1"/>
</dbReference>
<name>A0ABR7ID15_9FIRM</name>
<dbReference type="InterPro" id="IPR015421">
    <property type="entry name" value="PyrdxlP-dep_Trfase_major"/>
</dbReference>
<evidence type="ECO:0000256" key="1">
    <source>
        <dbReference type="ARBA" id="ARBA00001933"/>
    </source>
</evidence>
<keyword evidence="4" id="KW-0808">Transferase</keyword>
<dbReference type="SUPFAM" id="SSF53383">
    <property type="entry name" value="PLP-dependent transferases"/>
    <property type="match status" value="1"/>
</dbReference>
<dbReference type="Gene3D" id="3.90.1150.10">
    <property type="entry name" value="Aspartate Aminotransferase, domain 1"/>
    <property type="match status" value="1"/>
</dbReference>
<dbReference type="GO" id="GO:0008483">
    <property type="term" value="F:transaminase activity"/>
    <property type="evidence" value="ECO:0007669"/>
    <property type="project" value="UniProtKB-KW"/>
</dbReference>
<evidence type="ECO:0000256" key="2">
    <source>
        <dbReference type="ARBA" id="ARBA00022898"/>
    </source>
</evidence>
<evidence type="ECO:0000313" key="4">
    <source>
        <dbReference type="EMBL" id="MBC5754762.1"/>
    </source>
</evidence>
<keyword evidence="4" id="KW-0032">Aminotransferase</keyword>
<dbReference type="RefSeq" id="WP_186982631.1">
    <property type="nucleotide sequence ID" value="NZ_JACOQH010000010.1"/>
</dbReference>
<keyword evidence="2" id="KW-0663">Pyridoxal phosphate</keyword>
<dbReference type="CDD" id="cd00609">
    <property type="entry name" value="AAT_like"/>
    <property type="match status" value="1"/>
</dbReference>
<dbReference type="InterPro" id="IPR004839">
    <property type="entry name" value="Aminotransferase_I/II_large"/>
</dbReference>